<feature type="compositionally biased region" description="Basic and acidic residues" evidence="1">
    <location>
        <begin position="173"/>
        <end position="200"/>
    </location>
</feature>
<accession>A0A8X6SE47</accession>
<feature type="transmembrane region" description="Helical" evidence="2">
    <location>
        <begin position="12"/>
        <end position="33"/>
    </location>
</feature>
<name>A0A8X6SE47_TRICX</name>
<proteinExistence type="predicted"/>
<evidence type="ECO:0000256" key="1">
    <source>
        <dbReference type="SAM" id="MobiDB-lite"/>
    </source>
</evidence>
<gene>
    <name evidence="3" type="primary">X975_01308</name>
    <name evidence="3" type="ORF">TNCV_3650791</name>
</gene>
<keyword evidence="2" id="KW-0812">Transmembrane</keyword>
<protein>
    <submittedName>
        <fullName evidence="3">Uncharacterized protein</fullName>
    </submittedName>
</protein>
<reference evidence="3" key="1">
    <citation type="submission" date="2020-08" db="EMBL/GenBank/DDBJ databases">
        <title>Multicomponent nature underlies the extraordinary mechanical properties of spider dragline silk.</title>
        <authorList>
            <person name="Kono N."/>
            <person name="Nakamura H."/>
            <person name="Mori M."/>
            <person name="Yoshida Y."/>
            <person name="Ohtoshi R."/>
            <person name="Malay A.D."/>
            <person name="Moran D.A.P."/>
            <person name="Tomita M."/>
            <person name="Numata K."/>
            <person name="Arakawa K."/>
        </authorList>
    </citation>
    <scope>NUCLEOTIDE SEQUENCE</scope>
</reference>
<dbReference type="AlphaFoldDB" id="A0A8X6SE47"/>
<keyword evidence="4" id="KW-1185">Reference proteome</keyword>
<sequence length="264" mass="30270">MALDYSEILETFTNNVLQCLVVIFIVVAVLYLVTRIIVLSMYEGGLHYVQLEKNAVAMQTIHNPFSFEVKDEQASYSEFSSFVGAHFKFHFVVGHQVESMAALVSEYTLEFFTLLNARGKKELIEWCMKEGLIASSYECPKCNEQMGLNERKSVVLDGFEWRCRKKGVNTLDESPHPWRQKEKSAEPEQDGAKQSRQRRKDELKIAAEELNLIVPGEKIADLKSLIVNSDVYKKDKELVQSAIDYALAEIKNKRLNSETKLEFE</sequence>
<keyword evidence="2" id="KW-1133">Transmembrane helix</keyword>
<comment type="caution">
    <text evidence="3">The sequence shown here is derived from an EMBL/GenBank/DDBJ whole genome shotgun (WGS) entry which is preliminary data.</text>
</comment>
<keyword evidence="2" id="KW-0472">Membrane</keyword>
<evidence type="ECO:0000313" key="3">
    <source>
        <dbReference type="EMBL" id="GFY07572.1"/>
    </source>
</evidence>
<dbReference type="Proteomes" id="UP000887159">
    <property type="component" value="Unassembled WGS sequence"/>
</dbReference>
<organism evidence="3 4">
    <name type="scientific">Trichonephila clavipes</name>
    <name type="common">Golden silk orbweaver</name>
    <name type="synonym">Nephila clavipes</name>
    <dbReference type="NCBI Taxonomy" id="2585209"/>
    <lineage>
        <taxon>Eukaryota</taxon>
        <taxon>Metazoa</taxon>
        <taxon>Ecdysozoa</taxon>
        <taxon>Arthropoda</taxon>
        <taxon>Chelicerata</taxon>
        <taxon>Arachnida</taxon>
        <taxon>Araneae</taxon>
        <taxon>Araneomorphae</taxon>
        <taxon>Entelegynae</taxon>
        <taxon>Araneoidea</taxon>
        <taxon>Nephilidae</taxon>
        <taxon>Trichonephila</taxon>
    </lineage>
</organism>
<evidence type="ECO:0000313" key="4">
    <source>
        <dbReference type="Proteomes" id="UP000887159"/>
    </source>
</evidence>
<feature type="region of interest" description="Disordered" evidence="1">
    <location>
        <begin position="171"/>
        <end position="200"/>
    </location>
</feature>
<evidence type="ECO:0000256" key="2">
    <source>
        <dbReference type="SAM" id="Phobius"/>
    </source>
</evidence>
<dbReference type="EMBL" id="BMAU01021275">
    <property type="protein sequence ID" value="GFY07572.1"/>
    <property type="molecule type" value="Genomic_DNA"/>
</dbReference>